<dbReference type="InParanoid" id="E6W592"/>
<dbReference type="RefSeq" id="WP_013507042.1">
    <property type="nucleotide sequence ID" value="NC_014836.1"/>
</dbReference>
<gene>
    <name evidence="2" type="ordered locus">Selin_2456</name>
</gene>
<proteinExistence type="predicted"/>
<keyword evidence="1" id="KW-0732">Signal</keyword>
<sequence length="192" mass="21233">MSPMARIKRGICSVALLCLFSVPALADWLDININDETLFLEYSYMPFYESNLHMSFGYLYYSESDGDDVHAGMIGMFIAERLAENTSVAIGGKAYAIDALGEKAVSIALGGAVRQNFPFAPLAGVEAYGYMAPKVTSFGKAERMFETGARVFYEVLVNADVYLGYRNLQVKYDGGSMEEAEDGFHIGLRMRF</sequence>
<reference evidence="2 3" key="1">
    <citation type="submission" date="2010-12" db="EMBL/GenBank/DDBJ databases">
        <title>Complete sequence of Desulfurispirillum indicum S5.</title>
        <authorList>
            <consortium name="US DOE Joint Genome Institute"/>
            <person name="Lucas S."/>
            <person name="Copeland A."/>
            <person name="Lapidus A."/>
            <person name="Cheng J.-F."/>
            <person name="Goodwin L."/>
            <person name="Pitluck S."/>
            <person name="Chertkov O."/>
            <person name="Held B."/>
            <person name="Detter J.C."/>
            <person name="Han C."/>
            <person name="Tapia R."/>
            <person name="Land M."/>
            <person name="Hauser L."/>
            <person name="Kyrpides N."/>
            <person name="Ivanova N."/>
            <person name="Mikhailova N."/>
            <person name="Haggblom M."/>
            <person name="Rauschenbach I."/>
            <person name="Bini E."/>
            <person name="Woyke T."/>
        </authorList>
    </citation>
    <scope>NUCLEOTIDE SEQUENCE [LARGE SCALE GENOMIC DNA]</scope>
    <source>
        <strain evidence="3">ATCC BAA-1389 / DSM 22839 / S5</strain>
    </source>
</reference>
<dbReference type="InterPro" id="IPR009998">
    <property type="entry name" value="YfaZ"/>
</dbReference>
<evidence type="ECO:0000313" key="3">
    <source>
        <dbReference type="Proteomes" id="UP000002572"/>
    </source>
</evidence>
<dbReference type="HOGENOM" id="CLU_122257_0_0_0"/>
<dbReference type="EMBL" id="CP002432">
    <property type="protein sequence ID" value="ADU67171.1"/>
    <property type="molecule type" value="Genomic_DNA"/>
</dbReference>
<dbReference type="Pfam" id="PF07437">
    <property type="entry name" value="YfaZ"/>
    <property type="match status" value="1"/>
</dbReference>
<dbReference type="Proteomes" id="UP000002572">
    <property type="component" value="Chromosome"/>
</dbReference>
<dbReference type="KEGG" id="din:Selin_2456"/>
<feature type="chain" id="PRO_5003214326" evidence="1">
    <location>
        <begin position="27"/>
        <end position="192"/>
    </location>
</feature>
<evidence type="ECO:0000313" key="2">
    <source>
        <dbReference type="EMBL" id="ADU67171.1"/>
    </source>
</evidence>
<dbReference type="OrthoDB" id="6366116at2"/>
<dbReference type="AlphaFoldDB" id="E6W592"/>
<name>E6W592_DESIS</name>
<organism evidence="2 3">
    <name type="scientific">Desulfurispirillum indicum (strain ATCC BAA-1389 / DSM 22839 / S5)</name>
    <dbReference type="NCBI Taxonomy" id="653733"/>
    <lineage>
        <taxon>Bacteria</taxon>
        <taxon>Pseudomonadati</taxon>
        <taxon>Chrysiogenota</taxon>
        <taxon>Chrysiogenia</taxon>
        <taxon>Chrysiogenales</taxon>
        <taxon>Chrysiogenaceae</taxon>
        <taxon>Desulfurispirillum</taxon>
    </lineage>
</organism>
<accession>E6W592</accession>
<evidence type="ECO:0000256" key="1">
    <source>
        <dbReference type="SAM" id="SignalP"/>
    </source>
</evidence>
<feature type="signal peptide" evidence="1">
    <location>
        <begin position="1"/>
        <end position="26"/>
    </location>
</feature>
<keyword evidence="3" id="KW-1185">Reference proteome</keyword>
<dbReference type="STRING" id="653733.Selin_2456"/>
<protein>
    <submittedName>
        <fullName evidence="2">YfaZ family protein</fullName>
    </submittedName>
</protein>